<dbReference type="EMBL" id="KV427651">
    <property type="protein sequence ID" value="KZT02561.1"/>
    <property type="molecule type" value="Genomic_DNA"/>
</dbReference>
<dbReference type="RefSeq" id="XP_040760301.1">
    <property type="nucleotide sequence ID" value="XM_040903060.1"/>
</dbReference>
<feature type="non-terminal residue" evidence="1">
    <location>
        <position position="75"/>
    </location>
</feature>
<accession>A0A165CCH2</accession>
<dbReference type="InterPro" id="IPR027417">
    <property type="entry name" value="P-loop_NTPase"/>
</dbReference>
<evidence type="ECO:0000313" key="2">
    <source>
        <dbReference type="Proteomes" id="UP000076871"/>
    </source>
</evidence>
<name>A0A165CCH2_9APHY</name>
<dbReference type="Proteomes" id="UP000076871">
    <property type="component" value="Unassembled WGS sequence"/>
</dbReference>
<evidence type="ECO:0008006" key="3">
    <source>
        <dbReference type="Google" id="ProtNLM"/>
    </source>
</evidence>
<dbReference type="AlphaFoldDB" id="A0A165CCH2"/>
<dbReference type="OrthoDB" id="2499463at2759"/>
<gene>
    <name evidence="1" type="ORF">LAESUDRAFT_601365</name>
</gene>
<proteinExistence type="predicted"/>
<reference evidence="1 2" key="1">
    <citation type="journal article" date="2016" name="Mol. Biol. Evol.">
        <title>Comparative Genomics of Early-Diverging Mushroom-Forming Fungi Provides Insights into the Origins of Lignocellulose Decay Capabilities.</title>
        <authorList>
            <person name="Nagy L.G."/>
            <person name="Riley R."/>
            <person name="Tritt A."/>
            <person name="Adam C."/>
            <person name="Daum C."/>
            <person name="Floudas D."/>
            <person name="Sun H."/>
            <person name="Yadav J.S."/>
            <person name="Pangilinan J."/>
            <person name="Larsson K.H."/>
            <person name="Matsuura K."/>
            <person name="Barry K."/>
            <person name="Labutti K."/>
            <person name="Kuo R."/>
            <person name="Ohm R.A."/>
            <person name="Bhattacharya S.S."/>
            <person name="Shirouzu T."/>
            <person name="Yoshinaga Y."/>
            <person name="Martin F.M."/>
            <person name="Grigoriev I.V."/>
            <person name="Hibbett D.S."/>
        </authorList>
    </citation>
    <scope>NUCLEOTIDE SEQUENCE [LARGE SCALE GENOMIC DNA]</scope>
    <source>
        <strain evidence="1 2">93-53</strain>
    </source>
</reference>
<sequence>QAAKTHQYSSEATRAEIVQQFRRVFDDLEPYDWQVDVTEALLLGMDCTVIAGTGAGKTMPFVMPLLLDQMKKKMV</sequence>
<evidence type="ECO:0000313" key="1">
    <source>
        <dbReference type="EMBL" id="KZT02561.1"/>
    </source>
</evidence>
<organism evidence="1 2">
    <name type="scientific">Laetiporus sulphureus 93-53</name>
    <dbReference type="NCBI Taxonomy" id="1314785"/>
    <lineage>
        <taxon>Eukaryota</taxon>
        <taxon>Fungi</taxon>
        <taxon>Dikarya</taxon>
        <taxon>Basidiomycota</taxon>
        <taxon>Agaricomycotina</taxon>
        <taxon>Agaricomycetes</taxon>
        <taxon>Polyporales</taxon>
        <taxon>Laetiporus</taxon>
    </lineage>
</organism>
<dbReference type="InParanoid" id="A0A165CCH2"/>
<feature type="non-terminal residue" evidence="1">
    <location>
        <position position="1"/>
    </location>
</feature>
<dbReference type="Gene3D" id="3.40.50.300">
    <property type="entry name" value="P-loop containing nucleotide triphosphate hydrolases"/>
    <property type="match status" value="1"/>
</dbReference>
<keyword evidence="2" id="KW-1185">Reference proteome</keyword>
<dbReference type="STRING" id="1314785.A0A165CCH2"/>
<dbReference type="GeneID" id="63820091"/>
<dbReference type="SUPFAM" id="SSF52540">
    <property type="entry name" value="P-loop containing nucleoside triphosphate hydrolases"/>
    <property type="match status" value="1"/>
</dbReference>
<protein>
    <recommendedName>
        <fullName evidence="3">DEAD/DEAH box helicase domain-containing protein</fullName>
    </recommendedName>
</protein>